<dbReference type="AlphaFoldDB" id="A0A239KPQ7"/>
<evidence type="ECO:0000313" key="8">
    <source>
        <dbReference type="EMBL" id="SNT19712.1"/>
    </source>
</evidence>
<dbReference type="GO" id="GO:0005886">
    <property type="term" value="C:plasma membrane"/>
    <property type="evidence" value="ECO:0007669"/>
    <property type="project" value="UniProtKB-SubCell"/>
</dbReference>
<name>A0A239KPQ7_9RHOB</name>
<evidence type="ECO:0000256" key="3">
    <source>
        <dbReference type="ARBA" id="ARBA00022692"/>
    </source>
</evidence>
<keyword evidence="4 7" id="KW-1133">Transmembrane helix</keyword>
<dbReference type="GO" id="GO:0015081">
    <property type="term" value="F:sodium ion transmembrane transporter activity"/>
    <property type="evidence" value="ECO:0007669"/>
    <property type="project" value="InterPro"/>
</dbReference>
<evidence type="ECO:0000256" key="1">
    <source>
        <dbReference type="ARBA" id="ARBA00004236"/>
    </source>
</evidence>
<evidence type="ECO:0000313" key="9">
    <source>
        <dbReference type="Proteomes" id="UP000198426"/>
    </source>
</evidence>
<feature type="region of interest" description="Disordered" evidence="6">
    <location>
        <begin position="119"/>
        <end position="140"/>
    </location>
</feature>
<evidence type="ECO:0000256" key="7">
    <source>
        <dbReference type="SAM" id="Phobius"/>
    </source>
</evidence>
<evidence type="ECO:0000256" key="5">
    <source>
        <dbReference type="ARBA" id="ARBA00023136"/>
    </source>
</evidence>
<organism evidence="8 9">
    <name type="scientific">Tropicimonas sediminicola</name>
    <dbReference type="NCBI Taxonomy" id="1031541"/>
    <lineage>
        <taxon>Bacteria</taxon>
        <taxon>Pseudomonadati</taxon>
        <taxon>Pseudomonadota</taxon>
        <taxon>Alphaproteobacteria</taxon>
        <taxon>Rhodobacterales</taxon>
        <taxon>Roseobacteraceae</taxon>
        <taxon>Tropicimonas</taxon>
    </lineage>
</organism>
<accession>A0A239KPQ7</accession>
<dbReference type="Proteomes" id="UP000198426">
    <property type="component" value="Unassembled WGS sequence"/>
</dbReference>
<comment type="subcellular location">
    <subcellularLocation>
        <location evidence="1">Cell membrane</location>
    </subcellularLocation>
</comment>
<feature type="transmembrane region" description="Helical" evidence="7">
    <location>
        <begin position="12"/>
        <end position="34"/>
    </location>
</feature>
<dbReference type="GO" id="GO:0036376">
    <property type="term" value="P:sodium ion export across plasma membrane"/>
    <property type="evidence" value="ECO:0007669"/>
    <property type="project" value="InterPro"/>
</dbReference>
<keyword evidence="3 7" id="KW-0812">Transmembrane</keyword>
<dbReference type="Pfam" id="PF04277">
    <property type="entry name" value="OAD_gamma"/>
    <property type="match status" value="1"/>
</dbReference>
<reference evidence="8 9" key="1">
    <citation type="submission" date="2017-06" db="EMBL/GenBank/DDBJ databases">
        <authorList>
            <person name="Kim H.J."/>
            <person name="Triplett B.A."/>
        </authorList>
    </citation>
    <scope>NUCLEOTIDE SEQUENCE [LARGE SCALE GENOMIC DNA]</scope>
    <source>
        <strain evidence="8 9">DSM 29339</strain>
    </source>
</reference>
<dbReference type="EMBL" id="FZOY01000007">
    <property type="protein sequence ID" value="SNT19712.1"/>
    <property type="molecule type" value="Genomic_DNA"/>
</dbReference>
<evidence type="ECO:0000256" key="4">
    <source>
        <dbReference type="ARBA" id="ARBA00022989"/>
    </source>
</evidence>
<evidence type="ECO:0000256" key="2">
    <source>
        <dbReference type="ARBA" id="ARBA00022475"/>
    </source>
</evidence>
<dbReference type="RefSeq" id="WP_089234452.1">
    <property type="nucleotide sequence ID" value="NZ_FZOY01000007.1"/>
</dbReference>
<proteinExistence type="predicted"/>
<dbReference type="InterPro" id="IPR005899">
    <property type="entry name" value="Na_pump_deCOase"/>
</dbReference>
<protein>
    <submittedName>
        <fullName evidence="8">Oxaloacetate decarboxylase, gamma chain</fullName>
    </submittedName>
</protein>
<dbReference type="OrthoDB" id="8451517at2"/>
<gene>
    <name evidence="8" type="ORF">SAMN05421757_107248</name>
</gene>
<keyword evidence="5 7" id="KW-0472">Membrane</keyword>
<sequence>MIDNLELIGTGFAVVMMVLAAIWGACALVGSFFIRADKAREKAAADAAAKAAAATPAAPAAPVAEGVPQHHLAAIAAAVAHTLGAGYRVTHVAAPAHLVSNWPLEGRIETFSSRRIRKDWGPTRPTLGGETPNILRGQKQ</sequence>
<evidence type="ECO:0000256" key="6">
    <source>
        <dbReference type="SAM" id="MobiDB-lite"/>
    </source>
</evidence>
<keyword evidence="2" id="KW-1003">Cell membrane</keyword>
<keyword evidence="9" id="KW-1185">Reference proteome</keyword>